<dbReference type="EMBL" id="JAJJMB010001750">
    <property type="protein sequence ID" value="KAI3955493.1"/>
    <property type="molecule type" value="Genomic_DNA"/>
</dbReference>
<feature type="compositionally biased region" description="Basic and acidic residues" evidence="3">
    <location>
        <begin position="271"/>
        <end position="284"/>
    </location>
</feature>
<comment type="caution">
    <text evidence="4">The sequence shown here is derived from an EMBL/GenBank/DDBJ whole genome shotgun (WGS) entry which is preliminary data.</text>
</comment>
<dbReference type="PROSITE" id="PS00175">
    <property type="entry name" value="PG_MUTASE"/>
    <property type="match status" value="1"/>
</dbReference>
<gene>
    <name evidence="4" type="ORF">MKW98_028438</name>
</gene>
<keyword evidence="5" id="KW-1185">Reference proteome</keyword>
<organism evidence="4 5">
    <name type="scientific">Papaver atlanticum</name>
    <dbReference type="NCBI Taxonomy" id="357466"/>
    <lineage>
        <taxon>Eukaryota</taxon>
        <taxon>Viridiplantae</taxon>
        <taxon>Streptophyta</taxon>
        <taxon>Embryophyta</taxon>
        <taxon>Tracheophyta</taxon>
        <taxon>Spermatophyta</taxon>
        <taxon>Magnoliopsida</taxon>
        <taxon>Ranunculales</taxon>
        <taxon>Papaveraceae</taxon>
        <taxon>Papaveroideae</taxon>
        <taxon>Papaver</taxon>
    </lineage>
</organism>
<dbReference type="InterPro" id="IPR052765">
    <property type="entry name" value="PGM-Related"/>
</dbReference>
<reference evidence="4" key="1">
    <citation type="submission" date="2022-04" db="EMBL/GenBank/DDBJ databases">
        <title>A functionally conserved STORR gene fusion in Papaver species that diverged 16.8 million years ago.</title>
        <authorList>
            <person name="Catania T."/>
        </authorList>
    </citation>
    <scope>NUCLEOTIDE SEQUENCE</scope>
    <source>
        <strain evidence="4">S-188037</strain>
    </source>
</reference>
<feature type="binding site" evidence="2">
    <location>
        <begin position="11"/>
        <end position="18"/>
    </location>
    <ligand>
        <name>substrate</name>
    </ligand>
</feature>
<dbReference type="GO" id="GO:0003824">
    <property type="term" value="F:catalytic activity"/>
    <property type="evidence" value="ECO:0007669"/>
    <property type="project" value="InterPro"/>
</dbReference>
<evidence type="ECO:0000313" key="4">
    <source>
        <dbReference type="EMBL" id="KAI3955493.1"/>
    </source>
</evidence>
<feature type="active site" description="Proton donor/acceptor" evidence="1">
    <location>
        <position position="103"/>
    </location>
</feature>
<sequence>MKLPKRIILVRHGESKGNIDRSTFTTTPCHLVPLTEIGREQARIAGENIRKIIEETTTDSGKNWKVHFYVSPFVRRRQTLRELGKAFEKKRIIGVREECRIREQGWGNFRVEKEMKVIEETRLKFGRFFFRYPEGESVADVYDRVASFLESLWGDIHNNRLQQDESDEEINLVIVAHGSSTRVMLMKLFGWTVEQFEYLKKFENGEIRTMQLGSGGEYSLAVHHSDEELEKWGLSQEMISDQRWRLTANKGEWNKKCSLYRDGFFDHLQHSSDDNDNENDHGDGDGDSDDIINNRE</sequence>
<dbReference type="InterPro" id="IPR029033">
    <property type="entry name" value="His_PPase_superfam"/>
</dbReference>
<name>A0AAD4TGE9_9MAGN</name>
<dbReference type="Proteomes" id="UP001202328">
    <property type="component" value="Unassembled WGS sequence"/>
</dbReference>
<feature type="active site" description="Tele-phosphohistidine intermediate" evidence="1">
    <location>
        <position position="12"/>
    </location>
</feature>
<dbReference type="CDD" id="cd07067">
    <property type="entry name" value="HP_PGM_like"/>
    <property type="match status" value="1"/>
</dbReference>
<feature type="binding site" evidence="2">
    <location>
        <position position="75"/>
    </location>
    <ligand>
        <name>substrate</name>
    </ligand>
</feature>
<evidence type="ECO:0008006" key="6">
    <source>
        <dbReference type="Google" id="ProtNLM"/>
    </source>
</evidence>
<protein>
    <recommendedName>
        <fullName evidence="6">Phosphoglycerate mutase</fullName>
    </recommendedName>
</protein>
<evidence type="ECO:0000313" key="5">
    <source>
        <dbReference type="Proteomes" id="UP001202328"/>
    </source>
</evidence>
<evidence type="ECO:0000256" key="2">
    <source>
        <dbReference type="PIRSR" id="PIRSR613078-2"/>
    </source>
</evidence>
<feature type="region of interest" description="Disordered" evidence="3">
    <location>
        <begin position="271"/>
        <end position="296"/>
    </location>
</feature>
<dbReference type="Gene3D" id="3.40.50.1240">
    <property type="entry name" value="Phosphoglycerate mutase-like"/>
    <property type="match status" value="1"/>
</dbReference>
<dbReference type="InterPro" id="IPR013078">
    <property type="entry name" value="His_Pase_superF_clade-1"/>
</dbReference>
<proteinExistence type="predicted"/>
<dbReference type="SUPFAM" id="SSF53254">
    <property type="entry name" value="Phosphoglycerate mutase-like"/>
    <property type="match status" value="1"/>
</dbReference>
<dbReference type="SMART" id="SM00855">
    <property type="entry name" value="PGAM"/>
    <property type="match status" value="1"/>
</dbReference>
<accession>A0AAD4TGE9</accession>
<evidence type="ECO:0000256" key="3">
    <source>
        <dbReference type="SAM" id="MobiDB-lite"/>
    </source>
</evidence>
<evidence type="ECO:0000256" key="1">
    <source>
        <dbReference type="PIRSR" id="PIRSR613078-1"/>
    </source>
</evidence>
<dbReference type="PANTHER" id="PTHR46192">
    <property type="entry name" value="BROAD-RANGE ACID PHOSPHATASE DET1"/>
    <property type="match status" value="1"/>
</dbReference>
<dbReference type="AlphaFoldDB" id="A0AAD4TGE9"/>
<dbReference type="InterPro" id="IPR001345">
    <property type="entry name" value="PG/BPGM_mutase_AS"/>
</dbReference>
<dbReference type="Pfam" id="PF00300">
    <property type="entry name" value="His_Phos_1"/>
    <property type="match status" value="1"/>
</dbReference>